<dbReference type="PANTHER" id="PTHR30288">
    <property type="entry name" value="FLAGELLAR CAP/ASSEMBLY PROTEIN FLID"/>
    <property type="match status" value="1"/>
</dbReference>
<evidence type="ECO:0000259" key="6">
    <source>
        <dbReference type="Pfam" id="PF02465"/>
    </source>
</evidence>
<evidence type="ECO:0000313" key="8">
    <source>
        <dbReference type="EMBL" id="SHK21058.1"/>
    </source>
</evidence>
<dbReference type="GO" id="GO:0007155">
    <property type="term" value="P:cell adhesion"/>
    <property type="evidence" value="ECO:0007669"/>
    <property type="project" value="InterPro"/>
</dbReference>
<feature type="domain" description="Flagellar hook-associated protein 2 N-terminal" evidence="6">
    <location>
        <begin position="14"/>
        <end position="107"/>
    </location>
</feature>
<evidence type="ECO:0000313" key="9">
    <source>
        <dbReference type="Proteomes" id="UP000189810"/>
    </source>
</evidence>
<dbReference type="OrthoDB" id="9908at2"/>
<dbReference type="Pfam" id="PF07195">
    <property type="entry name" value="FliD_C"/>
    <property type="match status" value="1"/>
</dbReference>
<accession>A0A1M6QLJ9</accession>
<keyword evidence="8" id="KW-0966">Cell projection</keyword>
<comment type="function">
    <text evidence="5">Required for morphogenesis and for the elongation of the flagellar filament by facilitating polymerization of the flagellin monomers at the tip of growing filament. Forms a capping structure, which prevents flagellin subunits (transported through the central channel of the flagellum) from leaking out without polymerization at the distal end.</text>
</comment>
<organism evidence="8 9">
    <name type="scientific">Thermocrinis minervae</name>
    <dbReference type="NCBI Taxonomy" id="381751"/>
    <lineage>
        <taxon>Bacteria</taxon>
        <taxon>Pseudomonadati</taxon>
        <taxon>Aquificota</taxon>
        <taxon>Aquificia</taxon>
        <taxon>Aquificales</taxon>
        <taxon>Aquificaceae</taxon>
        <taxon>Thermocrinis</taxon>
    </lineage>
</organism>
<keyword evidence="5" id="KW-0964">Secreted</keyword>
<dbReference type="GO" id="GO:0071973">
    <property type="term" value="P:bacterial-type flagellum-dependent cell motility"/>
    <property type="evidence" value="ECO:0007669"/>
    <property type="project" value="TreeGrafter"/>
</dbReference>
<dbReference type="STRING" id="381751.SAMN05444391_0288"/>
<proteinExistence type="inferred from homology"/>
<dbReference type="Pfam" id="PF02465">
    <property type="entry name" value="FliD_N"/>
    <property type="match status" value="1"/>
</dbReference>
<evidence type="ECO:0000259" key="7">
    <source>
        <dbReference type="Pfam" id="PF07195"/>
    </source>
</evidence>
<dbReference type="InterPro" id="IPR003481">
    <property type="entry name" value="FliD_N"/>
</dbReference>
<feature type="domain" description="Flagellar hook-associated protein 2 C-terminal" evidence="7">
    <location>
        <begin position="222"/>
        <end position="419"/>
    </location>
</feature>
<protein>
    <recommendedName>
        <fullName evidence="5">Flagellar hook-associated protein 2</fullName>
        <shortName evidence="5">HAP2</shortName>
    </recommendedName>
    <alternativeName>
        <fullName evidence="5">Flagellar cap protein</fullName>
    </alternativeName>
</protein>
<keyword evidence="8" id="KW-0969">Cilium</keyword>
<evidence type="ECO:0000256" key="5">
    <source>
        <dbReference type="RuleBase" id="RU362066"/>
    </source>
</evidence>
<comment type="subcellular location">
    <subcellularLocation>
        <location evidence="5">Secreted</location>
    </subcellularLocation>
    <subcellularLocation>
        <location evidence="5">Bacterial flagellum</location>
    </subcellularLocation>
</comment>
<dbReference type="GO" id="GO:0009421">
    <property type="term" value="C:bacterial-type flagellum filament cap"/>
    <property type="evidence" value="ECO:0007669"/>
    <property type="project" value="InterPro"/>
</dbReference>
<dbReference type="Pfam" id="PF07196">
    <property type="entry name" value="Flagellin_IN"/>
    <property type="match status" value="1"/>
</dbReference>
<dbReference type="RefSeq" id="WP_079653477.1">
    <property type="nucleotide sequence ID" value="NZ_LT670846.1"/>
</dbReference>
<dbReference type="GO" id="GO:0009424">
    <property type="term" value="C:bacterial-type flagellum hook"/>
    <property type="evidence" value="ECO:0007669"/>
    <property type="project" value="UniProtKB-UniRule"/>
</dbReference>
<dbReference type="Proteomes" id="UP000189810">
    <property type="component" value="Chromosome I"/>
</dbReference>
<keyword evidence="4 5" id="KW-0975">Bacterial flagellum</keyword>
<dbReference type="InterPro" id="IPR010809">
    <property type="entry name" value="FliD_C"/>
</dbReference>
<dbReference type="InterPro" id="IPR010810">
    <property type="entry name" value="Flagellin_hook_IN_motif"/>
</dbReference>
<dbReference type="PANTHER" id="PTHR30288:SF0">
    <property type="entry name" value="FLAGELLAR HOOK-ASSOCIATED PROTEIN 2"/>
    <property type="match status" value="1"/>
</dbReference>
<evidence type="ECO:0000256" key="1">
    <source>
        <dbReference type="ARBA" id="ARBA00009764"/>
    </source>
</evidence>
<sequence length="440" mass="48540">MAGEFYLSNVTGQFDWGSIIDQIIQLKSKPLQDIQKQTQQYSQQKDILSGIASSLSAFSSTISGVNIDDLFRAKKADVSDPNVISVNVSQDAPDINFSVNVNKLAQKEILVYGNGFSSLTENIGTSGTFTLRYYTSLTDYKDFTISYNSTDTLQDIVNKINSVQNYVKASVYYDGTNYKLMLSETDEANSTVETAPDLSTKAIHLVGNLPYQFGYNLLIQGAQNAQIQIGSGTPISNPSNTFSNVFSGVSITAKSVGSSNVSIQEDNSKVTDFLNSVLKAYNDVVKKVSEATGLNAPFQGNSVVRGILTDLSTLLDPLVRMGIINYNEDGTASLNTDMLSSLMNSDRNNVYNTLTRLKDALSNYLSKQSNFFNSLIGEYQSRIYSLQKRYEEISQQLAKEEESLRLEFSKVEAFMLQANNIKQRLQDFIVTLSQMQGGKG</sequence>
<keyword evidence="8" id="KW-0282">Flagellum</keyword>
<keyword evidence="3" id="KW-0175">Coiled coil</keyword>
<evidence type="ECO:0000256" key="2">
    <source>
        <dbReference type="ARBA" id="ARBA00011255"/>
    </source>
</evidence>
<evidence type="ECO:0000256" key="4">
    <source>
        <dbReference type="ARBA" id="ARBA00023143"/>
    </source>
</evidence>
<name>A0A1M6QLJ9_9AQUI</name>
<dbReference type="InterPro" id="IPR040026">
    <property type="entry name" value="FliD"/>
</dbReference>
<comment type="similarity">
    <text evidence="1 5">Belongs to the FliD family.</text>
</comment>
<gene>
    <name evidence="8" type="ORF">SAMN05444391_0288</name>
</gene>
<reference evidence="8 9" key="1">
    <citation type="submission" date="2016-11" db="EMBL/GenBank/DDBJ databases">
        <authorList>
            <person name="Jaros S."/>
            <person name="Januszkiewicz K."/>
            <person name="Wedrychowicz H."/>
        </authorList>
    </citation>
    <scope>NUCLEOTIDE SEQUENCE [LARGE SCALE GENOMIC DNA]</scope>
    <source>
        <strain evidence="8 9">DSM 19557</strain>
    </source>
</reference>
<keyword evidence="9" id="KW-1185">Reference proteome</keyword>
<evidence type="ECO:0000256" key="3">
    <source>
        <dbReference type="ARBA" id="ARBA00023054"/>
    </source>
</evidence>
<comment type="subunit">
    <text evidence="2 5">Homopentamer.</text>
</comment>
<dbReference type="AlphaFoldDB" id="A0A1M6QLJ9"/>
<dbReference type="GO" id="GO:0005576">
    <property type="term" value="C:extracellular region"/>
    <property type="evidence" value="ECO:0007669"/>
    <property type="project" value="UniProtKB-SubCell"/>
</dbReference>
<dbReference type="EMBL" id="LT670846">
    <property type="protein sequence ID" value="SHK21058.1"/>
    <property type="molecule type" value="Genomic_DNA"/>
</dbReference>